<reference evidence="10" key="1">
    <citation type="submission" date="2017-09" db="EMBL/GenBank/DDBJ databases">
        <title>Depth-based differentiation of microbial function through sediment-hosted aquifers and enrichment of novel symbionts in the deep terrestrial subsurface.</title>
        <authorList>
            <person name="Probst A.J."/>
            <person name="Ladd B."/>
            <person name="Jarett J.K."/>
            <person name="Geller-Mcgrath D.E."/>
            <person name="Sieber C.M.K."/>
            <person name="Emerson J.B."/>
            <person name="Anantharaman K."/>
            <person name="Thomas B.C."/>
            <person name="Malmstrom R."/>
            <person name="Stieglmeier M."/>
            <person name="Klingl A."/>
            <person name="Woyke T."/>
            <person name="Ryan C.M."/>
            <person name="Banfield J.F."/>
        </authorList>
    </citation>
    <scope>NUCLEOTIDE SEQUENCE [LARGE SCALE GENOMIC DNA]</scope>
</reference>
<dbReference type="GO" id="GO:0005737">
    <property type="term" value="C:cytoplasm"/>
    <property type="evidence" value="ECO:0007669"/>
    <property type="project" value="InterPro"/>
</dbReference>
<comment type="caution">
    <text evidence="9">The sequence shown here is derived from an EMBL/GenBank/DDBJ whole genome shotgun (WGS) entry which is preliminary data.</text>
</comment>
<name>A0A2H0VCF6_9BACT</name>
<evidence type="ECO:0000259" key="7">
    <source>
        <dbReference type="Pfam" id="PF03129"/>
    </source>
</evidence>
<evidence type="ECO:0000256" key="5">
    <source>
        <dbReference type="ARBA" id="ARBA00030619"/>
    </source>
</evidence>
<evidence type="ECO:0000256" key="6">
    <source>
        <dbReference type="ARBA" id="ARBA00047639"/>
    </source>
</evidence>
<dbReference type="PIRSF" id="PIRSF001549">
    <property type="entry name" value="His-tRNA_synth"/>
    <property type="match status" value="1"/>
</dbReference>
<dbReference type="GO" id="GO:0000166">
    <property type="term" value="F:nucleotide binding"/>
    <property type="evidence" value="ECO:0007669"/>
    <property type="project" value="UniProtKB-KW"/>
</dbReference>
<dbReference type="Gene3D" id="3.40.50.800">
    <property type="entry name" value="Anticodon-binding domain"/>
    <property type="match status" value="1"/>
</dbReference>
<feature type="domain" description="Class II Histidinyl-tRNA synthetase (HisRS)-like catalytic core" evidence="8">
    <location>
        <begin position="23"/>
        <end position="278"/>
    </location>
</feature>
<organism evidence="9 10">
    <name type="scientific">Candidatus Doudnabacteria bacterium CG10_big_fil_rev_8_21_14_0_10_41_10</name>
    <dbReference type="NCBI Taxonomy" id="1974551"/>
    <lineage>
        <taxon>Bacteria</taxon>
        <taxon>Candidatus Doudnaibacteriota</taxon>
    </lineage>
</organism>
<dbReference type="Pfam" id="PF13393">
    <property type="entry name" value="tRNA-synt_His"/>
    <property type="match status" value="1"/>
</dbReference>
<proteinExistence type="inferred from homology"/>
<comment type="catalytic activity">
    <reaction evidence="6">
        <text>tRNA(His) + L-histidine + ATP = L-histidyl-tRNA(His) + AMP + diphosphate + H(+)</text>
        <dbReference type="Rhea" id="RHEA:17313"/>
        <dbReference type="Rhea" id="RHEA-COMP:9665"/>
        <dbReference type="Rhea" id="RHEA-COMP:9689"/>
        <dbReference type="ChEBI" id="CHEBI:15378"/>
        <dbReference type="ChEBI" id="CHEBI:30616"/>
        <dbReference type="ChEBI" id="CHEBI:33019"/>
        <dbReference type="ChEBI" id="CHEBI:57595"/>
        <dbReference type="ChEBI" id="CHEBI:78442"/>
        <dbReference type="ChEBI" id="CHEBI:78527"/>
        <dbReference type="ChEBI" id="CHEBI:456215"/>
        <dbReference type="EC" id="6.1.1.21"/>
    </reaction>
</comment>
<evidence type="ECO:0000256" key="4">
    <source>
        <dbReference type="ARBA" id="ARBA00023146"/>
    </source>
</evidence>
<feature type="domain" description="Anticodon-binding" evidence="7">
    <location>
        <begin position="349"/>
        <end position="439"/>
    </location>
</feature>
<protein>
    <recommendedName>
        <fullName evidence="2">histidine--tRNA ligase</fullName>
        <ecNumber evidence="2">6.1.1.21</ecNumber>
    </recommendedName>
    <alternativeName>
        <fullName evidence="5">Histidyl-tRNA synthetase</fullName>
    </alternativeName>
</protein>
<gene>
    <name evidence="9" type="ORF">COT91_04715</name>
</gene>
<dbReference type="InterPro" id="IPR004516">
    <property type="entry name" value="HisRS/HisZ"/>
</dbReference>
<dbReference type="InterPro" id="IPR045864">
    <property type="entry name" value="aa-tRNA-synth_II/BPL/LPL"/>
</dbReference>
<keyword evidence="4" id="KW-0436">Ligase</keyword>
<dbReference type="Proteomes" id="UP000230557">
    <property type="component" value="Unassembled WGS sequence"/>
</dbReference>
<dbReference type="EMBL" id="PFAJ01000062">
    <property type="protein sequence ID" value="PIR96775.1"/>
    <property type="molecule type" value="Genomic_DNA"/>
</dbReference>
<dbReference type="SUPFAM" id="SSF55681">
    <property type="entry name" value="Class II aaRS and biotin synthetases"/>
    <property type="match status" value="1"/>
</dbReference>
<dbReference type="PANTHER" id="PTHR43707:SF1">
    <property type="entry name" value="HISTIDINE--TRNA LIGASE, MITOCHONDRIAL-RELATED"/>
    <property type="match status" value="1"/>
</dbReference>
<evidence type="ECO:0000256" key="1">
    <source>
        <dbReference type="ARBA" id="ARBA00008226"/>
    </source>
</evidence>
<accession>A0A2H0VCF6</accession>
<dbReference type="InterPro" id="IPR004154">
    <property type="entry name" value="Anticodon-bd"/>
</dbReference>
<keyword evidence="3" id="KW-0547">Nucleotide-binding</keyword>
<dbReference type="Pfam" id="PF03129">
    <property type="entry name" value="HGTP_anticodon"/>
    <property type="match status" value="1"/>
</dbReference>
<keyword evidence="4" id="KW-0030">Aminoacyl-tRNA synthetase</keyword>
<dbReference type="SUPFAM" id="SSF52954">
    <property type="entry name" value="Class II aaRS ABD-related"/>
    <property type="match status" value="1"/>
</dbReference>
<evidence type="ECO:0000256" key="3">
    <source>
        <dbReference type="ARBA" id="ARBA00022741"/>
    </source>
</evidence>
<dbReference type="AlphaFoldDB" id="A0A2H0VCF6"/>
<dbReference type="EC" id="6.1.1.21" evidence="2"/>
<dbReference type="Gene3D" id="3.30.930.10">
    <property type="entry name" value="Bira Bifunctional Protein, Domain 2"/>
    <property type="match status" value="1"/>
</dbReference>
<dbReference type="PANTHER" id="PTHR43707">
    <property type="entry name" value="HISTIDYL-TRNA SYNTHETASE"/>
    <property type="match status" value="1"/>
</dbReference>
<dbReference type="InterPro" id="IPR036621">
    <property type="entry name" value="Anticodon-bd_dom_sf"/>
</dbReference>
<evidence type="ECO:0000256" key="2">
    <source>
        <dbReference type="ARBA" id="ARBA00012815"/>
    </source>
</evidence>
<dbReference type="GO" id="GO:0004821">
    <property type="term" value="F:histidine-tRNA ligase activity"/>
    <property type="evidence" value="ECO:0007669"/>
    <property type="project" value="UniProtKB-EC"/>
</dbReference>
<evidence type="ECO:0000259" key="8">
    <source>
        <dbReference type="Pfam" id="PF13393"/>
    </source>
</evidence>
<dbReference type="GO" id="GO:0006427">
    <property type="term" value="P:histidyl-tRNA aminoacylation"/>
    <property type="evidence" value="ECO:0007669"/>
    <property type="project" value="TreeGrafter"/>
</dbReference>
<dbReference type="InterPro" id="IPR041715">
    <property type="entry name" value="HisRS-like_core"/>
</dbReference>
<sequence length="442" mass="50183">MPRLKKQQSIGEVKVIKDSAFGDLIPGRGTDLGLVVSKLHKISQMFGYQRVETSPVEISDPFGKSKVAKLERRELIRLETESSKKLVLRPHNFFSILRAYLANEIDKKEQTTKWYYVEPSFYSENGTVAYSHEFGMVSFGEPSVISDAHMINMIRTLLDELGILNAEFEVNSKGCENCLPYYHEVLQGYLQQNRYNLCATCQQILSKAGTPQENTQREDLFRVFSCETGSCQEILSSGPQIIDHLDESCNKNFTQLLEALDELDIPYQLNPKLFEDSKFSHILFKVKFPANAEDQSGDVQFGVGGRKNLYVERLRGQPLPTLEFSIDLNKLLNLTNIHGQTKKLDQIADVYLINLGGMAVKKSLRLFRDLWKNNISVAEQFGENGIKNQFRLAAEKGCHLALVVGQKEAMEGTVILRDVRSGMQEVFAADRIIEEVKKRLQE</sequence>
<evidence type="ECO:0000313" key="9">
    <source>
        <dbReference type="EMBL" id="PIR96775.1"/>
    </source>
</evidence>
<evidence type="ECO:0000313" key="10">
    <source>
        <dbReference type="Proteomes" id="UP000230557"/>
    </source>
</evidence>
<comment type="similarity">
    <text evidence="1">Belongs to the class-II aminoacyl-tRNA synthetase family.</text>
</comment>